<protein>
    <submittedName>
        <fullName evidence="1">Ester cyclase</fullName>
    </submittedName>
</protein>
<dbReference type="EMBL" id="CP029159">
    <property type="protein sequence ID" value="QKM69702.1"/>
    <property type="molecule type" value="Genomic_DNA"/>
</dbReference>
<dbReference type="Proteomes" id="UP000005940">
    <property type="component" value="Chromosome"/>
</dbReference>
<evidence type="ECO:0000313" key="1">
    <source>
        <dbReference type="EMBL" id="QKM69702.1"/>
    </source>
</evidence>
<organism evidence="1 2">
    <name type="scientific">Streptomyces tsukubensis (strain DSM 42081 / NBRC 108919 / NRRL 18488 / 9993)</name>
    <dbReference type="NCBI Taxonomy" id="1114943"/>
    <lineage>
        <taxon>Bacteria</taxon>
        <taxon>Bacillati</taxon>
        <taxon>Actinomycetota</taxon>
        <taxon>Actinomycetes</taxon>
        <taxon>Kitasatosporales</taxon>
        <taxon>Streptomycetaceae</taxon>
        <taxon>Streptomyces</taxon>
    </lineage>
</organism>
<gene>
    <name evidence="1" type="ORF">STSU_023575</name>
</gene>
<dbReference type="PANTHER" id="PTHR38436:SF1">
    <property type="entry name" value="ESTER CYCLASE"/>
    <property type="match status" value="1"/>
</dbReference>
<name>I2MYP1_STRT9</name>
<keyword evidence="2" id="KW-1185">Reference proteome</keyword>
<dbReference type="AlphaFoldDB" id="I2MYP1"/>
<dbReference type="Pfam" id="PF07366">
    <property type="entry name" value="SnoaL"/>
    <property type="match status" value="1"/>
</dbReference>
<evidence type="ECO:0000313" key="2">
    <source>
        <dbReference type="Proteomes" id="UP000005940"/>
    </source>
</evidence>
<dbReference type="SUPFAM" id="SSF54427">
    <property type="entry name" value="NTF2-like"/>
    <property type="match status" value="1"/>
</dbReference>
<dbReference type="RefSeq" id="WP_006349145.1">
    <property type="nucleotide sequence ID" value="NZ_CP029159.1"/>
</dbReference>
<reference evidence="1 2" key="1">
    <citation type="journal article" date="2012" name="J. Bacteriol.">
        <title>Draft genome of Streptomyces tsukubaensis NRRL 18488, the producer of the clinically important immunosuppressant tacrolimus (FK506).</title>
        <authorList>
            <person name="Barreiro C."/>
            <person name="Prieto C."/>
            <person name="Sola-Landa A."/>
            <person name="Solera E."/>
            <person name="Martinez-Castro M."/>
            <person name="Perez-Redondo R."/>
            <person name="Garcia-Estrada C."/>
            <person name="Aparicio J.F."/>
            <person name="Fernandez-Martinez L.T."/>
            <person name="Santos-Aberturas J."/>
            <person name="Salehi-Najafabadi Z."/>
            <person name="Rodriguez-Garcia A."/>
            <person name="Tauch A."/>
            <person name="Martin J.F."/>
        </authorList>
    </citation>
    <scope>NUCLEOTIDE SEQUENCE [LARGE SCALE GENOMIC DNA]</scope>
    <source>
        <strain evidence="2">DSM 42081 / NBRC 108919 / NRRL 18488 / 9993</strain>
    </source>
</reference>
<dbReference type="PANTHER" id="PTHR38436">
    <property type="entry name" value="POLYKETIDE CYCLASE SNOAL-LIKE DOMAIN"/>
    <property type="match status" value="1"/>
</dbReference>
<dbReference type="Gene3D" id="3.10.450.50">
    <property type="match status" value="1"/>
</dbReference>
<accession>I2MYP1</accession>
<dbReference type="InterPro" id="IPR032710">
    <property type="entry name" value="NTF2-like_dom_sf"/>
</dbReference>
<proteinExistence type="predicted"/>
<dbReference type="InterPro" id="IPR009959">
    <property type="entry name" value="Cyclase_SnoaL-like"/>
</dbReference>
<dbReference type="GO" id="GO:0030638">
    <property type="term" value="P:polyketide metabolic process"/>
    <property type="evidence" value="ECO:0007669"/>
    <property type="project" value="InterPro"/>
</dbReference>
<sequence>MTAEENMQLMQSLDDAWNAQDWDTFDSRHAPDTIVHWPGQPAPTRGRHDHRAEAIAFFATFPDNHVANRPYHVLIGLGDWTCSVARFTGTMTGPMKGPGGEIPPTGRAFAVDFCTVAHWVDGMIVEENLFYDLVGLMQQIGLND</sequence>